<dbReference type="AlphaFoldDB" id="A0A1L3J590"/>
<feature type="transmembrane region" description="Helical" evidence="1">
    <location>
        <begin position="6"/>
        <end position="26"/>
    </location>
</feature>
<protein>
    <recommendedName>
        <fullName evidence="4">Metal-dependent hydrolase</fullName>
    </recommendedName>
</protein>
<dbReference type="STRING" id="1913577.LPB144_07685"/>
<name>A0A1L3J590_9FLAO</name>
<keyword evidence="1" id="KW-0472">Membrane</keyword>
<evidence type="ECO:0000313" key="3">
    <source>
        <dbReference type="Proteomes" id="UP000182510"/>
    </source>
</evidence>
<feature type="transmembrane region" description="Helical" evidence="1">
    <location>
        <begin position="66"/>
        <end position="82"/>
    </location>
</feature>
<evidence type="ECO:0000313" key="2">
    <source>
        <dbReference type="EMBL" id="APG60295.1"/>
    </source>
</evidence>
<dbReference type="Pfam" id="PF19617">
    <property type="entry name" value="DUF6122"/>
    <property type="match status" value="1"/>
</dbReference>
<dbReference type="Proteomes" id="UP000182510">
    <property type="component" value="Chromosome"/>
</dbReference>
<organism evidence="2 3">
    <name type="scientific">Christiangramia salexigens</name>
    <dbReference type="NCBI Taxonomy" id="1913577"/>
    <lineage>
        <taxon>Bacteria</taxon>
        <taxon>Pseudomonadati</taxon>
        <taxon>Bacteroidota</taxon>
        <taxon>Flavobacteriia</taxon>
        <taxon>Flavobacteriales</taxon>
        <taxon>Flavobacteriaceae</taxon>
        <taxon>Christiangramia</taxon>
    </lineage>
</organism>
<dbReference type="OrthoDB" id="289051at2"/>
<dbReference type="EMBL" id="CP018153">
    <property type="protein sequence ID" value="APG60295.1"/>
    <property type="molecule type" value="Genomic_DNA"/>
</dbReference>
<proteinExistence type="predicted"/>
<dbReference type="RefSeq" id="WP_072552941.1">
    <property type="nucleotide sequence ID" value="NZ_CP018153.1"/>
</dbReference>
<keyword evidence="3" id="KW-1185">Reference proteome</keyword>
<dbReference type="InterPro" id="IPR046125">
    <property type="entry name" value="DUF6122"/>
</dbReference>
<evidence type="ECO:0008006" key="4">
    <source>
        <dbReference type="Google" id="ProtNLM"/>
    </source>
</evidence>
<reference evidence="2 3" key="1">
    <citation type="submission" date="2016-11" db="EMBL/GenBank/DDBJ databases">
        <title>Gramella sp. LPB0144 isolated from marine environment.</title>
        <authorList>
            <person name="Kim E."/>
            <person name="Yi H."/>
        </authorList>
    </citation>
    <scope>NUCLEOTIDE SEQUENCE [LARGE SCALE GENOMIC DNA]</scope>
    <source>
        <strain evidence="2 3">LPB0144</strain>
    </source>
</reference>
<dbReference type="KEGG" id="grl:LPB144_07685"/>
<feature type="transmembrane region" description="Helical" evidence="1">
    <location>
        <begin position="33"/>
        <end position="54"/>
    </location>
</feature>
<evidence type="ECO:0000256" key="1">
    <source>
        <dbReference type="SAM" id="Phobius"/>
    </source>
</evidence>
<accession>A0A1L3J590</accession>
<sequence>MMPDLQEIVHYSLHFLFIGLIAYLYDRNNWLKYWLILALTMLVDLDHLLATPIFDPERCGIGFHPLHSELAITMYVLGMIFLKHKILRLIFIGLFFHMLTDFIDCIWTFSECAPCMQDISF</sequence>
<gene>
    <name evidence="2" type="ORF">LPB144_07685</name>
</gene>
<feature type="transmembrane region" description="Helical" evidence="1">
    <location>
        <begin position="89"/>
        <end position="109"/>
    </location>
</feature>
<keyword evidence="1" id="KW-0812">Transmembrane</keyword>
<keyword evidence="1" id="KW-1133">Transmembrane helix</keyword>